<feature type="domain" description="Nitroreductase" evidence="1">
    <location>
        <begin position="19"/>
        <end position="196"/>
    </location>
</feature>
<dbReference type="Pfam" id="PF00881">
    <property type="entry name" value="Nitroreductase"/>
    <property type="match status" value="1"/>
</dbReference>
<dbReference type="InterPro" id="IPR000415">
    <property type="entry name" value="Nitroreductase-like"/>
</dbReference>
<dbReference type="SUPFAM" id="SSF55469">
    <property type="entry name" value="FMN-dependent nitroreductase-like"/>
    <property type="match status" value="1"/>
</dbReference>
<evidence type="ECO:0000313" key="3">
    <source>
        <dbReference type="Proteomes" id="UP000075398"/>
    </source>
</evidence>
<proteinExistence type="predicted"/>
<dbReference type="PANTHER" id="PTHR43745">
    <property type="entry name" value="NITROREDUCTASE MJ1384-RELATED"/>
    <property type="match status" value="1"/>
</dbReference>
<dbReference type="InterPro" id="IPR029479">
    <property type="entry name" value="Nitroreductase"/>
</dbReference>
<dbReference type="CDD" id="cd02142">
    <property type="entry name" value="McbC_SagB-like_oxidoreductase"/>
    <property type="match status" value="1"/>
</dbReference>
<protein>
    <submittedName>
        <fullName evidence="2">Nitroreductase family protein</fullName>
    </submittedName>
</protein>
<dbReference type="EMBL" id="LNGC01000080">
    <property type="protein sequence ID" value="KYC50099.1"/>
    <property type="molecule type" value="Genomic_DNA"/>
</dbReference>
<organism evidence="2 3">
    <name type="scientific">Candidatus Methanofastidiosum methylothiophilum</name>
    <dbReference type="NCBI Taxonomy" id="1705564"/>
    <lineage>
        <taxon>Archaea</taxon>
        <taxon>Methanobacteriati</taxon>
        <taxon>Methanobacteriota</taxon>
        <taxon>Stenosarchaea group</taxon>
        <taxon>Candidatus Methanofastidiosia</taxon>
        <taxon>Candidatus Methanofastidiosales</taxon>
        <taxon>Candidatus Methanofastidiosaceae</taxon>
        <taxon>Candidatus Methanofastidiosum</taxon>
    </lineage>
</organism>
<dbReference type="Proteomes" id="UP000075398">
    <property type="component" value="Unassembled WGS sequence"/>
</dbReference>
<dbReference type="Gene3D" id="3.40.109.10">
    <property type="entry name" value="NADH Oxidase"/>
    <property type="match status" value="1"/>
</dbReference>
<dbReference type="PANTHER" id="PTHR43745:SF2">
    <property type="entry name" value="NITROREDUCTASE MJ1384-RELATED"/>
    <property type="match status" value="1"/>
</dbReference>
<evidence type="ECO:0000259" key="1">
    <source>
        <dbReference type="Pfam" id="PF00881"/>
    </source>
</evidence>
<dbReference type="InterPro" id="IPR020051">
    <property type="entry name" value="SagB-type_dehydrogenase"/>
</dbReference>
<name>A0A150IYR2_9EURY</name>
<dbReference type="GO" id="GO:0016491">
    <property type="term" value="F:oxidoreductase activity"/>
    <property type="evidence" value="ECO:0007669"/>
    <property type="project" value="InterPro"/>
</dbReference>
<gene>
    <name evidence="2" type="ORF">AMQ22_01509</name>
</gene>
<accession>A0A150IYR2</accession>
<dbReference type="InterPro" id="IPR052544">
    <property type="entry name" value="Bacteriocin_Proc_Enz"/>
</dbReference>
<reference evidence="2 3" key="1">
    <citation type="journal article" date="2016" name="ISME J.">
        <title>Chasing the elusive Euryarchaeota class WSA2: genomes reveal a uniquely fastidious methyl-reducing methanogen.</title>
        <authorList>
            <person name="Nobu M.K."/>
            <person name="Narihiro T."/>
            <person name="Kuroda K."/>
            <person name="Mei R."/>
            <person name="Liu W.T."/>
        </authorList>
    </citation>
    <scope>NUCLEOTIDE SEQUENCE [LARGE SCALE GENOMIC DNA]</scope>
    <source>
        <strain evidence="2">U1lsi0528_Bin055</strain>
    </source>
</reference>
<sequence length="200" mass="22159">MIKLKDPIHGEDSFESLLYKRKSSRSFNPSKISFQQLSNLLFATYGVRNNGPYKTVPSAGALYPLSIYVVIGKESLNEIKAGVYRYMPVTNSLELVKEGDLRRILAISCLGQAFISKAPIAIIISANFERMKYKYGNRGIRYSIMESGHACQNLELAAISLGLVSCPIGAFSDNDIIKAIGLSDYEIPLYVVPVGHEEKE</sequence>
<comment type="caution">
    <text evidence="2">The sequence shown here is derived from an EMBL/GenBank/DDBJ whole genome shotgun (WGS) entry which is preliminary data.</text>
</comment>
<dbReference type="NCBIfam" id="TIGR03605">
    <property type="entry name" value="antibiot_sagB"/>
    <property type="match status" value="1"/>
</dbReference>
<evidence type="ECO:0000313" key="2">
    <source>
        <dbReference type="EMBL" id="KYC50099.1"/>
    </source>
</evidence>
<dbReference type="AlphaFoldDB" id="A0A150IYR2"/>